<gene>
    <name evidence="1" type="ORF">LAZ67_5002836</name>
</gene>
<dbReference type="InterPro" id="IPR052709">
    <property type="entry name" value="Transposase-MT_Hybrid"/>
</dbReference>
<accession>A0ABY6KGP5</accession>
<sequence length="215" mass="24852">MVDEVVIWVADPEPERFGNALMEGITPVEVGGDSHSDAQHLLRNGLHHVVQLHIRDVHGAFLDIALAAHIVEQFKSGNFNLEDEERPGAPPKFEGEYLEARLDEDPTQRQKELAKTFRVTQPAIFYCLKEIGMIRKVINWVPYELNQDIAPSDYYLFGSMQHSLADQHFSHYDEVKKWIDKWIAAKEPAFFRNGIRQLPERWEKVVASDGQYFEH</sequence>
<dbReference type="EMBL" id="CP092867">
    <property type="protein sequence ID" value="UYV68022.1"/>
    <property type="molecule type" value="Genomic_DNA"/>
</dbReference>
<dbReference type="Proteomes" id="UP001235939">
    <property type="component" value="Chromosome 05"/>
</dbReference>
<dbReference type="PANTHER" id="PTHR46060:SF1">
    <property type="entry name" value="MARINER MOS1 TRANSPOSASE-LIKE PROTEIN"/>
    <property type="match status" value="1"/>
</dbReference>
<evidence type="ECO:0008006" key="3">
    <source>
        <dbReference type="Google" id="ProtNLM"/>
    </source>
</evidence>
<protein>
    <recommendedName>
        <fullName evidence="3">Mariner Mos1 transposase</fullName>
    </recommendedName>
</protein>
<dbReference type="Gene3D" id="3.30.420.10">
    <property type="entry name" value="Ribonuclease H-like superfamily/Ribonuclease H"/>
    <property type="match status" value="1"/>
</dbReference>
<evidence type="ECO:0000313" key="2">
    <source>
        <dbReference type="Proteomes" id="UP001235939"/>
    </source>
</evidence>
<dbReference type="PANTHER" id="PTHR46060">
    <property type="entry name" value="MARINER MOS1 TRANSPOSASE-LIKE PROTEIN"/>
    <property type="match status" value="1"/>
</dbReference>
<keyword evidence="2" id="KW-1185">Reference proteome</keyword>
<organism evidence="1 2">
    <name type="scientific">Cordylochernes scorpioides</name>
    <dbReference type="NCBI Taxonomy" id="51811"/>
    <lineage>
        <taxon>Eukaryota</taxon>
        <taxon>Metazoa</taxon>
        <taxon>Ecdysozoa</taxon>
        <taxon>Arthropoda</taxon>
        <taxon>Chelicerata</taxon>
        <taxon>Arachnida</taxon>
        <taxon>Pseudoscorpiones</taxon>
        <taxon>Cheliferoidea</taxon>
        <taxon>Chernetidae</taxon>
        <taxon>Cordylochernes</taxon>
    </lineage>
</organism>
<reference evidence="1 2" key="1">
    <citation type="submission" date="2022-01" db="EMBL/GenBank/DDBJ databases">
        <title>A chromosomal length assembly of Cordylochernes scorpioides.</title>
        <authorList>
            <person name="Zeh D."/>
            <person name="Zeh J."/>
        </authorList>
    </citation>
    <scope>NUCLEOTIDE SEQUENCE [LARGE SCALE GENOMIC DNA]</scope>
    <source>
        <strain evidence="1">IN4F17</strain>
        <tissue evidence="1">Whole Body</tissue>
    </source>
</reference>
<proteinExistence type="predicted"/>
<evidence type="ECO:0000313" key="1">
    <source>
        <dbReference type="EMBL" id="UYV68022.1"/>
    </source>
</evidence>
<name>A0ABY6KGP5_9ARAC</name>
<dbReference type="InterPro" id="IPR036397">
    <property type="entry name" value="RNaseH_sf"/>
</dbReference>